<accession>A0ACD1A8Q2</accession>
<reference evidence="1" key="1">
    <citation type="submission" date="2019-08" db="EMBL/GenBank/DDBJ databases">
        <title>Genome sequence of Clostridiales bacterium MT110.</title>
        <authorList>
            <person name="Cao J."/>
        </authorList>
    </citation>
    <scope>NUCLEOTIDE SEQUENCE</scope>
    <source>
        <strain evidence="1">MT110</strain>
    </source>
</reference>
<protein>
    <submittedName>
        <fullName evidence="1">D-ribose pyranase</fullName>
        <ecNumber evidence="1">5.4.99.62</ecNumber>
    </submittedName>
</protein>
<keyword evidence="1" id="KW-0413">Isomerase</keyword>
<keyword evidence="2" id="KW-1185">Reference proteome</keyword>
<dbReference type="EMBL" id="CP042469">
    <property type="protein sequence ID" value="QOX62782.1"/>
    <property type="molecule type" value="Genomic_DNA"/>
</dbReference>
<proteinExistence type="predicted"/>
<name>A0ACD1A8Q2_9FIRM</name>
<evidence type="ECO:0000313" key="2">
    <source>
        <dbReference type="Proteomes" id="UP000594014"/>
    </source>
</evidence>
<sequence length="142" mass="15565">MKKSILLNSNISHQISCMRHKDQIVIGDAGLPVPQGVSEIDLAITRGVPDFFTVLKTVLSELCIEKIILAEELKTAGPESIKIHDGILSLVKLMEAESGIKVETEYVTHEVFKSRTAESKAVIRTGEFTPYSNIILVSGVVF</sequence>
<dbReference type="Proteomes" id="UP000594014">
    <property type="component" value="Chromosome"/>
</dbReference>
<dbReference type="EC" id="5.4.99.62" evidence="1"/>
<organism evidence="1 2">
    <name type="scientific">Anoxybacterium hadale</name>
    <dbReference type="NCBI Taxonomy" id="3408580"/>
    <lineage>
        <taxon>Bacteria</taxon>
        <taxon>Bacillati</taxon>
        <taxon>Bacillota</taxon>
        <taxon>Clostridia</taxon>
        <taxon>Peptostreptococcales</taxon>
        <taxon>Anaerovoracaceae</taxon>
        <taxon>Anoxybacterium</taxon>
    </lineage>
</organism>
<gene>
    <name evidence="1" type="primary">rbsD</name>
    <name evidence="1" type="ORF">FRZ06_05185</name>
</gene>
<evidence type="ECO:0000313" key="1">
    <source>
        <dbReference type="EMBL" id="QOX62782.1"/>
    </source>
</evidence>